<evidence type="ECO:0000313" key="2">
    <source>
        <dbReference type="EMBL" id="JAE17777.1"/>
    </source>
</evidence>
<name>A0A0A9FZT5_ARUDO</name>
<dbReference type="EMBL" id="GBRH01180119">
    <property type="protein sequence ID" value="JAE17777.1"/>
    <property type="molecule type" value="Transcribed_RNA"/>
</dbReference>
<reference evidence="2" key="2">
    <citation type="journal article" date="2015" name="Data Brief">
        <title>Shoot transcriptome of the giant reed, Arundo donax.</title>
        <authorList>
            <person name="Barrero R.A."/>
            <person name="Guerrero F.D."/>
            <person name="Moolhuijzen P."/>
            <person name="Goolsby J.A."/>
            <person name="Tidwell J."/>
            <person name="Bellgard S.E."/>
            <person name="Bellgard M.I."/>
        </authorList>
    </citation>
    <scope>NUCLEOTIDE SEQUENCE</scope>
    <source>
        <tissue evidence="2">Shoot tissue taken approximately 20 cm above the soil surface</tissue>
    </source>
</reference>
<feature type="region of interest" description="Disordered" evidence="1">
    <location>
        <begin position="1"/>
        <end position="22"/>
    </location>
</feature>
<reference evidence="2" key="1">
    <citation type="submission" date="2014-09" db="EMBL/GenBank/DDBJ databases">
        <authorList>
            <person name="Magalhaes I.L.F."/>
            <person name="Oliveira U."/>
            <person name="Santos F.R."/>
            <person name="Vidigal T.H.D.A."/>
            <person name="Brescovit A.D."/>
            <person name="Santos A.J."/>
        </authorList>
    </citation>
    <scope>NUCLEOTIDE SEQUENCE</scope>
    <source>
        <tissue evidence="2">Shoot tissue taken approximately 20 cm above the soil surface</tissue>
    </source>
</reference>
<accession>A0A0A9FZT5</accession>
<protein>
    <submittedName>
        <fullName evidence="2">Uncharacterized protein</fullName>
    </submittedName>
</protein>
<evidence type="ECO:0000256" key="1">
    <source>
        <dbReference type="SAM" id="MobiDB-lite"/>
    </source>
</evidence>
<proteinExistence type="predicted"/>
<feature type="compositionally biased region" description="Low complexity" evidence="1">
    <location>
        <begin position="9"/>
        <end position="22"/>
    </location>
</feature>
<dbReference type="AlphaFoldDB" id="A0A0A9FZT5"/>
<organism evidence="2">
    <name type="scientific">Arundo donax</name>
    <name type="common">Giant reed</name>
    <name type="synonym">Donax arundinaceus</name>
    <dbReference type="NCBI Taxonomy" id="35708"/>
    <lineage>
        <taxon>Eukaryota</taxon>
        <taxon>Viridiplantae</taxon>
        <taxon>Streptophyta</taxon>
        <taxon>Embryophyta</taxon>
        <taxon>Tracheophyta</taxon>
        <taxon>Spermatophyta</taxon>
        <taxon>Magnoliopsida</taxon>
        <taxon>Liliopsida</taxon>
        <taxon>Poales</taxon>
        <taxon>Poaceae</taxon>
        <taxon>PACMAD clade</taxon>
        <taxon>Arundinoideae</taxon>
        <taxon>Arundineae</taxon>
        <taxon>Arundo</taxon>
    </lineage>
</organism>
<sequence length="63" mass="7327">MATDEQQQGGTARISSSSAGSGRLVTPFWREKYERDARRYWDIFYKRHEDKVTPLAMLIASFN</sequence>